<dbReference type="GO" id="GO:0008276">
    <property type="term" value="F:protein methyltransferase activity"/>
    <property type="evidence" value="ECO:0007669"/>
    <property type="project" value="TreeGrafter"/>
</dbReference>
<dbReference type="GO" id="GO:0008757">
    <property type="term" value="F:S-adenosylmethionine-dependent methyltransferase activity"/>
    <property type="evidence" value="ECO:0007669"/>
    <property type="project" value="TreeGrafter"/>
</dbReference>
<keyword evidence="3 7" id="KW-0808">Transferase</keyword>
<name>A0A7L5AJ19_9MICO</name>
<evidence type="ECO:0000256" key="3">
    <source>
        <dbReference type="ARBA" id="ARBA00022679"/>
    </source>
</evidence>
<dbReference type="OrthoDB" id="129465at2"/>
<dbReference type="KEGG" id="mant:BHD05_14010"/>
<dbReference type="InterPro" id="IPR052190">
    <property type="entry name" value="Euk-Arch_PrmC-MTase"/>
</dbReference>
<dbReference type="PROSITE" id="PS00092">
    <property type="entry name" value="N6_MTASE"/>
    <property type="match status" value="1"/>
</dbReference>
<dbReference type="PANTHER" id="PTHR45875:SF1">
    <property type="entry name" value="METHYLTRANSFERASE N6AMT1"/>
    <property type="match status" value="1"/>
</dbReference>
<dbReference type="InterPro" id="IPR029063">
    <property type="entry name" value="SAM-dependent_MTases_sf"/>
</dbReference>
<evidence type="ECO:0000256" key="1">
    <source>
        <dbReference type="ARBA" id="ARBA00006149"/>
    </source>
</evidence>
<dbReference type="GO" id="GO:0003676">
    <property type="term" value="F:nucleic acid binding"/>
    <property type="evidence" value="ECO:0007669"/>
    <property type="project" value="InterPro"/>
</dbReference>
<dbReference type="InterPro" id="IPR007848">
    <property type="entry name" value="Small_mtfrase_dom"/>
</dbReference>
<keyword evidence="2 7" id="KW-0489">Methyltransferase</keyword>
<comment type="similarity">
    <text evidence="1">Belongs to the eukaryotic/archaeal PrmC-related family.</text>
</comment>
<evidence type="ECO:0000256" key="4">
    <source>
        <dbReference type="ARBA" id="ARBA00022691"/>
    </source>
</evidence>
<evidence type="ECO:0000259" key="5">
    <source>
        <dbReference type="Pfam" id="PF05175"/>
    </source>
</evidence>
<proteinExistence type="inferred from homology"/>
<sequence length="507" mass="53759">MTGVVIDPVLIDRLRGDLSAARFGDEALTALWGTDAAAALRRGQRVPALRALRAADPLSVLAQFLMLGVAVPRHELAAALPSLGVDGAIALGLAEAEAHLVVPLLELRQHSFVDSHGVGAWWIVSDLGETATGGPLREDHVLGVGGASSTLSALMIPLPVDTALDLGTGCGIQALHASRHARRVVATDISERALDLARLNAALNGVTNIEFRLGSLFEPVAGERFDHIVSNPPFVITPRLGDVPVYEYRDGGMVGDELVEAVIRGAAGHLTVGGVAQLLGNWEYRGNTSAFERITGWLDAPPEAEPLDAWIIEREVQDAALYAETWIRDGGTTPGRKFDDLLDVWLDDFATRDVRSVGFGYVTLRRPASAPTLHRLERLSGPLGHNPTGLGAHLADCLAAHDWQSTLTSDDFGRARLIVAGDVTEERHYWPGAVDPTVMTLRQGGGFGRSVPLGTALAAFVGACDGDLSVAAIVAALADLLDADERALRAELDPRIRDLAATGFLAP</sequence>
<dbReference type="GO" id="GO:0008170">
    <property type="term" value="F:N-methyltransferase activity"/>
    <property type="evidence" value="ECO:0007669"/>
    <property type="project" value="UniProtKB-ARBA"/>
</dbReference>
<evidence type="ECO:0000313" key="8">
    <source>
        <dbReference type="Proteomes" id="UP000464507"/>
    </source>
</evidence>
<dbReference type="Pfam" id="PF05175">
    <property type="entry name" value="MTS"/>
    <property type="match status" value="1"/>
</dbReference>
<dbReference type="Gene3D" id="3.40.50.150">
    <property type="entry name" value="Vaccinia Virus protein VP39"/>
    <property type="match status" value="1"/>
</dbReference>
<keyword evidence="4" id="KW-0949">S-adenosyl-L-methionine</keyword>
<dbReference type="InterPro" id="IPR002052">
    <property type="entry name" value="DNA_methylase_N6_adenine_CS"/>
</dbReference>
<dbReference type="InterPro" id="IPR055487">
    <property type="entry name" value="DUF7059"/>
</dbReference>
<dbReference type="PANTHER" id="PTHR45875">
    <property type="entry name" value="METHYLTRANSFERASE N6AMT1"/>
    <property type="match status" value="1"/>
</dbReference>
<organism evidence="7 8">
    <name type="scientific">Marisediminicola antarctica</name>
    <dbReference type="NCBI Taxonomy" id="674079"/>
    <lineage>
        <taxon>Bacteria</taxon>
        <taxon>Bacillati</taxon>
        <taxon>Actinomycetota</taxon>
        <taxon>Actinomycetes</taxon>
        <taxon>Micrococcales</taxon>
        <taxon>Microbacteriaceae</taxon>
        <taxon>Marisediminicola</taxon>
    </lineage>
</organism>
<accession>A0A7L5AJ19</accession>
<dbReference type="GO" id="GO:0032259">
    <property type="term" value="P:methylation"/>
    <property type="evidence" value="ECO:0007669"/>
    <property type="project" value="UniProtKB-KW"/>
</dbReference>
<evidence type="ECO:0000313" key="7">
    <source>
        <dbReference type="EMBL" id="QHO70598.1"/>
    </source>
</evidence>
<dbReference type="EMBL" id="CP017146">
    <property type="protein sequence ID" value="QHO70598.1"/>
    <property type="molecule type" value="Genomic_DNA"/>
</dbReference>
<dbReference type="Proteomes" id="UP000464507">
    <property type="component" value="Chromosome"/>
</dbReference>
<dbReference type="Pfam" id="PF23186">
    <property type="entry name" value="DUF7059"/>
    <property type="match status" value="1"/>
</dbReference>
<protein>
    <submittedName>
        <fullName evidence="7">SAM-dependent methyltransferase</fullName>
    </submittedName>
</protein>
<keyword evidence="8" id="KW-1185">Reference proteome</keyword>
<dbReference type="GO" id="GO:0035657">
    <property type="term" value="C:eRF1 methyltransferase complex"/>
    <property type="evidence" value="ECO:0007669"/>
    <property type="project" value="TreeGrafter"/>
</dbReference>
<dbReference type="AlphaFoldDB" id="A0A7L5AJ19"/>
<evidence type="ECO:0000256" key="2">
    <source>
        <dbReference type="ARBA" id="ARBA00022603"/>
    </source>
</evidence>
<dbReference type="CDD" id="cd02440">
    <property type="entry name" value="AdoMet_MTases"/>
    <property type="match status" value="1"/>
</dbReference>
<reference evidence="7 8" key="1">
    <citation type="submission" date="2016-09" db="EMBL/GenBank/DDBJ databases">
        <title>Complete genome sequence of microbes from the polar regions.</title>
        <authorList>
            <person name="Liao L."/>
            <person name="Chen B."/>
        </authorList>
    </citation>
    <scope>NUCLEOTIDE SEQUENCE [LARGE SCALE GENOMIC DNA]</scope>
    <source>
        <strain evidence="7 8">ZS314</strain>
    </source>
</reference>
<feature type="domain" description="Methyltransferase small" evidence="5">
    <location>
        <begin position="161"/>
        <end position="275"/>
    </location>
</feature>
<gene>
    <name evidence="7" type="ORF">BHD05_14010</name>
</gene>
<evidence type="ECO:0000259" key="6">
    <source>
        <dbReference type="Pfam" id="PF23186"/>
    </source>
</evidence>
<feature type="domain" description="DUF7059" evidence="6">
    <location>
        <begin position="20"/>
        <end position="101"/>
    </location>
</feature>
<dbReference type="SUPFAM" id="SSF53335">
    <property type="entry name" value="S-adenosyl-L-methionine-dependent methyltransferases"/>
    <property type="match status" value="1"/>
</dbReference>